<dbReference type="OrthoDB" id="420076at2759"/>
<dbReference type="GeneID" id="9061048"/>
<accession>C5KHK0</accession>
<dbReference type="PROSITE" id="PS51746">
    <property type="entry name" value="PPM_2"/>
    <property type="match status" value="1"/>
</dbReference>
<keyword evidence="4" id="KW-1185">Reference proteome</keyword>
<dbReference type="PANTHER" id="PTHR13832:SF792">
    <property type="entry name" value="GM14286P"/>
    <property type="match status" value="1"/>
</dbReference>
<dbReference type="GO" id="GO:0004722">
    <property type="term" value="F:protein serine/threonine phosphatase activity"/>
    <property type="evidence" value="ECO:0007669"/>
    <property type="project" value="InterPro"/>
</dbReference>
<keyword evidence="1" id="KW-0732">Signal</keyword>
<dbReference type="RefSeq" id="XP_002784266.1">
    <property type="nucleotide sequence ID" value="XM_002784220.1"/>
</dbReference>
<dbReference type="SUPFAM" id="SSF81606">
    <property type="entry name" value="PP2C-like"/>
    <property type="match status" value="1"/>
</dbReference>
<dbReference type="CDD" id="cd00143">
    <property type="entry name" value="PP2Cc"/>
    <property type="match status" value="1"/>
</dbReference>
<organism evidence="4">
    <name type="scientific">Perkinsus marinus (strain ATCC 50983 / TXsc)</name>
    <dbReference type="NCBI Taxonomy" id="423536"/>
    <lineage>
        <taxon>Eukaryota</taxon>
        <taxon>Sar</taxon>
        <taxon>Alveolata</taxon>
        <taxon>Perkinsozoa</taxon>
        <taxon>Perkinsea</taxon>
        <taxon>Perkinsida</taxon>
        <taxon>Perkinsidae</taxon>
        <taxon>Perkinsus</taxon>
    </lineage>
</organism>
<dbReference type="Gene3D" id="3.60.40.10">
    <property type="entry name" value="PPM-type phosphatase domain"/>
    <property type="match status" value="1"/>
</dbReference>
<protein>
    <submittedName>
        <fullName evidence="3">Protein phosphatase 2c, putative</fullName>
    </submittedName>
</protein>
<dbReference type="InParanoid" id="C5KHK0"/>
<reference evidence="3 4" key="1">
    <citation type="submission" date="2008-07" db="EMBL/GenBank/DDBJ databases">
        <authorList>
            <person name="El-Sayed N."/>
            <person name="Caler E."/>
            <person name="Inman J."/>
            <person name="Amedeo P."/>
            <person name="Hass B."/>
            <person name="Wortman J."/>
        </authorList>
    </citation>
    <scope>NUCLEOTIDE SEQUENCE [LARGE SCALE GENOMIC DNA]</scope>
    <source>
        <strain evidence="4">ATCC 50983 / TXsc</strain>
    </source>
</reference>
<dbReference type="InterPro" id="IPR015655">
    <property type="entry name" value="PP2C"/>
</dbReference>
<dbReference type="Proteomes" id="UP000007800">
    <property type="component" value="Unassembled WGS sequence"/>
</dbReference>
<name>C5KHK0_PERM5</name>
<sequence>MSGLIRPALVWMPAAVVAAVKVVEVHSTQSRYVSIISSYRSPVEHAVRDQLLPLLVQKALSYYYPYLRGRLPSLLASRLSHKAGHIDSRVIESACREAFMVADQGLEEHAREAQKLGFSQPVKTGACGLALLITQTSLVVANAGDCKAVLYRDQCPALALNMQHNASDVREQRRLELEHPNEDNVIRCKKEWHEPVIVASWLGYPVELERLEHVTKYSGCYVKGSLQPTRSFGDFYLKVISSPRYLRSGHSPTTAEPLQHSFPYITSEPEVMVYPRHEDDKFIVLGSDGLWDNVTDEEAVGFVRRLLLPEDSTWSANSVAEALIGEVLSRAAKRSSKSLAELQALPQGNQRRRLHDDISVCIIDLRSTGTGVRSCCLAAFQVGMASMLVALCDLGSRQNDVGNSPDTTN</sequence>
<evidence type="ECO:0000313" key="4">
    <source>
        <dbReference type="Proteomes" id="UP000007800"/>
    </source>
</evidence>
<dbReference type="PANTHER" id="PTHR13832">
    <property type="entry name" value="PROTEIN PHOSPHATASE 2C"/>
    <property type="match status" value="1"/>
</dbReference>
<feature type="signal peptide" evidence="1">
    <location>
        <begin position="1"/>
        <end position="19"/>
    </location>
</feature>
<evidence type="ECO:0000256" key="1">
    <source>
        <dbReference type="SAM" id="SignalP"/>
    </source>
</evidence>
<dbReference type="Pfam" id="PF00481">
    <property type="entry name" value="PP2C"/>
    <property type="match status" value="2"/>
</dbReference>
<evidence type="ECO:0000313" key="3">
    <source>
        <dbReference type="EMBL" id="EER16062.1"/>
    </source>
</evidence>
<dbReference type="InterPro" id="IPR001932">
    <property type="entry name" value="PPM-type_phosphatase-like_dom"/>
</dbReference>
<dbReference type="AlphaFoldDB" id="C5KHK0"/>
<feature type="chain" id="PRO_5002951901" evidence="1">
    <location>
        <begin position="20"/>
        <end position="409"/>
    </location>
</feature>
<dbReference type="EMBL" id="GG673069">
    <property type="protein sequence ID" value="EER16062.1"/>
    <property type="molecule type" value="Genomic_DNA"/>
</dbReference>
<proteinExistence type="predicted"/>
<dbReference type="InterPro" id="IPR036457">
    <property type="entry name" value="PPM-type-like_dom_sf"/>
</dbReference>
<feature type="domain" description="PPM-type phosphatase" evidence="2">
    <location>
        <begin position="61"/>
        <end position="365"/>
    </location>
</feature>
<gene>
    <name evidence="3" type="ORF">Pmar_PMAR003525</name>
</gene>
<dbReference type="SMART" id="SM00332">
    <property type="entry name" value="PP2Cc"/>
    <property type="match status" value="1"/>
</dbReference>
<evidence type="ECO:0000259" key="2">
    <source>
        <dbReference type="PROSITE" id="PS51746"/>
    </source>
</evidence>